<evidence type="ECO:0000256" key="2">
    <source>
        <dbReference type="ARBA" id="ARBA00009695"/>
    </source>
</evidence>
<dbReference type="PANTHER" id="PTHR33602">
    <property type="entry name" value="REGULATORY PROTEIN RECX FAMILY PROTEIN"/>
    <property type="match status" value="1"/>
</dbReference>
<dbReference type="InterPro" id="IPR003783">
    <property type="entry name" value="Regulatory_RecX"/>
</dbReference>
<dbReference type="GO" id="GO:0006282">
    <property type="term" value="P:regulation of DNA repair"/>
    <property type="evidence" value="ECO:0007669"/>
    <property type="project" value="UniProtKB-UniRule"/>
</dbReference>
<feature type="domain" description="RecX second three-helical" evidence="6">
    <location>
        <begin position="82"/>
        <end position="112"/>
    </location>
</feature>
<evidence type="ECO:0000256" key="4">
    <source>
        <dbReference type="ARBA" id="ARBA00022490"/>
    </source>
</evidence>
<evidence type="ECO:0000256" key="3">
    <source>
        <dbReference type="ARBA" id="ARBA00018111"/>
    </source>
</evidence>
<evidence type="ECO:0000256" key="1">
    <source>
        <dbReference type="ARBA" id="ARBA00004496"/>
    </source>
</evidence>
<evidence type="ECO:0000259" key="6">
    <source>
        <dbReference type="Pfam" id="PF02631"/>
    </source>
</evidence>
<feature type="domain" description="RecX third three-helical" evidence="7">
    <location>
        <begin position="124"/>
        <end position="169"/>
    </location>
</feature>
<dbReference type="OrthoDB" id="5295441at2"/>
<evidence type="ECO:0000313" key="9">
    <source>
        <dbReference type="Proteomes" id="UP000267464"/>
    </source>
</evidence>
<dbReference type="PANTHER" id="PTHR33602:SF1">
    <property type="entry name" value="REGULATORY PROTEIN RECX FAMILY PROTEIN"/>
    <property type="match status" value="1"/>
</dbReference>
<dbReference type="AlphaFoldDB" id="A0A3N7HRV7"/>
<evidence type="ECO:0000256" key="5">
    <source>
        <dbReference type="HAMAP-Rule" id="MF_01114"/>
    </source>
</evidence>
<organism evidence="8 9">
    <name type="scientific">Piscinibacter terrae</name>
    <dbReference type="NCBI Taxonomy" id="2496871"/>
    <lineage>
        <taxon>Bacteria</taxon>
        <taxon>Pseudomonadati</taxon>
        <taxon>Pseudomonadota</taxon>
        <taxon>Betaproteobacteria</taxon>
        <taxon>Burkholderiales</taxon>
        <taxon>Sphaerotilaceae</taxon>
        <taxon>Piscinibacter</taxon>
    </lineage>
</organism>
<dbReference type="GO" id="GO:0005737">
    <property type="term" value="C:cytoplasm"/>
    <property type="evidence" value="ECO:0007669"/>
    <property type="project" value="UniProtKB-SubCell"/>
</dbReference>
<dbReference type="InterPro" id="IPR053925">
    <property type="entry name" value="RecX_HTH_3rd"/>
</dbReference>
<evidence type="ECO:0000259" key="7">
    <source>
        <dbReference type="Pfam" id="PF21981"/>
    </source>
</evidence>
<name>A0A3N7HRV7_9BURK</name>
<dbReference type="InterPro" id="IPR053924">
    <property type="entry name" value="RecX_HTH_2nd"/>
</dbReference>
<keyword evidence="9" id="KW-1185">Reference proteome</keyword>
<accession>A0A3N7HRV7</accession>
<comment type="function">
    <text evidence="5">Modulates RecA activity.</text>
</comment>
<comment type="similarity">
    <text evidence="2 5">Belongs to the RecX family.</text>
</comment>
<reference evidence="8 9" key="2">
    <citation type="submission" date="2018-12" db="EMBL/GenBank/DDBJ databases">
        <title>Rhizobacter gummiphilus sp. nov., a rubber-degrading bacterium isolated from the soil of a botanical garden in Japan.</title>
        <authorList>
            <person name="Shunsuke S.S."/>
        </authorList>
    </citation>
    <scope>NUCLEOTIDE SEQUENCE [LARGE SCALE GENOMIC DNA]</scope>
    <source>
        <strain evidence="8 9">S-16</strain>
    </source>
</reference>
<comment type="subcellular location">
    <subcellularLocation>
        <location evidence="1 5">Cytoplasm</location>
    </subcellularLocation>
</comment>
<evidence type="ECO:0000313" key="8">
    <source>
        <dbReference type="EMBL" id="RQP24483.1"/>
    </source>
</evidence>
<keyword evidence="4 5" id="KW-0963">Cytoplasm</keyword>
<dbReference type="Proteomes" id="UP000267464">
    <property type="component" value="Unassembled WGS sequence"/>
</dbReference>
<comment type="caution">
    <text evidence="8">The sequence shown here is derived from an EMBL/GenBank/DDBJ whole genome shotgun (WGS) entry which is preliminary data.</text>
</comment>
<proteinExistence type="inferred from homology"/>
<protein>
    <recommendedName>
        <fullName evidence="3 5">Regulatory protein RecX</fullName>
    </recommendedName>
</protein>
<dbReference type="Gene3D" id="1.10.10.10">
    <property type="entry name" value="Winged helix-like DNA-binding domain superfamily/Winged helix DNA-binding domain"/>
    <property type="match status" value="3"/>
</dbReference>
<reference evidence="8 9" key="1">
    <citation type="submission" date="2018-08" db="EMBL/GenBank/DDBJ databases">
        <authorList>
            <person name="Khan S.A."/>
            <person name="Jeon C.O."/>
            <person name="Chun B.H."/>
            <person name="Jeong S.E."/>
        </authorList>
    </citation>
    <scope>NUCLEOTIDE SEQUENCE [LARGE SCALE GENOMIC DNA]</scope>
    <source>
        <strain evidence="8 9">S-16</strain>
    </source>
</reference>
<sequence>MPSAAAKRQPLSLKARALALLAQREQSVSEIRRKLLRHLRATSLPASAGALAEEVDPIPVEDDGEARVDEVIDWLRAHNYLSEERFVESRLNARSGRYGNLRIRQELAQHGVVMTPEAAQSLKDSELERATEVWRKKFAHPPADAAEKARHARFLSQRGFSPDVISRVLRNARAAGKAETAD</sequence>
<dbReference type="HAMAP" id="MF_01114">
    <property type="entry name" value="RecX"/>
    <property type="match status" value="1"/>
</dbReference>
<dbReference type="Pfam" id="PF21981">
    <property type="entry name" value="RecX_HTH3"/>
    <property type="match status" value="1"/>
</dbReference>
<dbReference type="InterPro" id="IPR036388">
    <property type="entry name" value="WH-like_DNA-bd_sf"/>
</dbReference>
<dbReference type="EMBL" id="QUSW01000003">
    <property type="protein sequence ID" value="RQP24483.1"/>
    <property type="molecule type" value="Genomic_DNA"/>
</dbReference>
<gene>
    <name evidence="5" type="primary">recX</name>
    <name evidence="8" type="ORF">DZC73_14455</name>
</gene>
<dbReference type="Pfam" id="PF02631">
    <property type="entry name" value="RecX_HTH2"/>
    <property type="match status" value="1"/>
</dbReference>